<feature type="domain" description="Glycosyl transferase family 1" evidence="1">
    <location>
        <begin position="198"/>
        <end position="348"/>
    </location>
</feature>
<name>A0A1B9F5D7_9BACT</name>
<dbReference type="AlphaFoldDB" id="A0A1B9F5D7"/>
<proteinExistence type="predicted"/>
<protein>
    <submittedName>
        <fullName evidence="3">Alpha-1,4-N-acetylgalactosamine transferase PglJ</fullName>
    </submittedName>
</protein>
<keyword evidence="3" id="KW-0808">Transferase</keyword>
<dbReference type="Pfam" id="PF00534">
    <property type="entry name" value="Glycos_transf_1"/>
    <property type="match status" value="1"/>
</dbReference>
<evidence type="ECO:0000313" key="4">
    <source>
        <dbReference type="Proteomes" id="UP000093080"/>
    </source>
</evidence>
<dbReference type="InterPro" id="IPR028098">
    <property type="entry name" value="Glyco_trans_4-like_N"/>
</dbReference>
<keyword evidence="4" id="KW-1185">Reference proteome</keyword>
<evidence type="ECO:0000259" key="2">
    <source>
        <dbReference type="Pfam" id="PF13439"/>
    </source>
</evidence>
<accession>A0A1B9F5D7</accession>
<feature type="domain" description="Glycosyltransferase subfamily 4-like N-terminal" evidence="2">
    <location>
        <begin position="17"/>
        <end position="173"/>
    </location>
</feature>
<comment type="caution">
    <text evidence="3">The sequence shown here is derived from an EMBL/GenBank/DDBJ whole genome shotgun (WGS) entry which is preliminary data.</text>
</comment>
<gene>
    <name evidence="3" type="ORF">DBT_1511</name>
</gene>
<dbReference type="Proteomes" id="UP000093080">
    <property type="component" value="Unassembled WGS sequence"/>
</dbReference>
<reference evidence="3 4" key="1">
    <citation type="submission" date="2016-06" db="EMBL/GenBank/DDBJ databases">
        <title>Respiratory ammonification of nitrate coupled to the oxidation of elemental sulfur in deep-sea autotrophic thermophilic bacteria.</title>
        <authorList>
            <person name="Slobodkina G.B."/>
            <person name="Mardanov A.V."/>
            <person name="Ravin N.V."/>
            <person name="Frolova A.A."/>
            <person name="Viryasiv M.B."/>
            <person name="Chernyh N.A."/>
            <person name="Bonch-Osmolovskaya E.A."/>
            <person name="Slobodkin A.I."/>
        </authorList>
    </citation>
    <scope>NUCLEOTIDE SEQUENCE [LARGE SCALE GENOMIC DNA]</scope>
    <source>
        <strain evidence="3 4">S69</strain>
    </source>
</reference>
<dbReference type="CDD" id="cd03811">
    <property type="entry name" value="GT4_GT28_WabH-like"/>
    <property type="match status" value="1"/>
</dbReference>
<dbReference type="GO" id="GO:0016757">
    <property type="term" value="F:glycosyltransferase activity"/>
    <property type="evidence" value="ECO:0007669"/>
    <property type="project" value="InterPro"/>
</dbReference>
<dbReference type="EMBL" id="MAGO01000007">
    <property type="protein sequence ID" value="OCC15025.1"/>
    <property type="molecule type" value="Genomic_DNA"/>
</dbReference>
<dbReference type="RefSeq" id="WP_067618416.1">
    <property type="nucleotide sequence ID" value="NZ_MAGO01000007.1"/>
</dbReference>
<dbReference type="InterPro" id="IPR001296">
    <property type="entry name" value="Glyco_trans_1"/>
</dbReference>
<evidence type="ECO:0000259" key="1">
    <source>
        <dbReference type="Pfam" id="PF00534"/>
    </source>
</evidence>
<dbReference type="PANTHER" id="PTHR12526">
    <property type="entry name" value="GLYCOSYLTRANSFERASE"/>
    <property type="match status" value="1"/>
</dbReference>
<dbReference type="SUPFAM" id="SSF53756">
    <property type="entry name" value="UDP-Glycosyltransferase/glycogen phosphorylase"/>
    <property type="match status" value="1"/>
</dbReference>
<dbReference type="OrthoDB" id="9775208at2"/>
<dbReference type="STRING" id="1156395.DBT_1511"/>
<sequence>MTKKGHIAIFLATSGHSGVERVMGNLIKGLGEAGHRVDLIRIKKHGPYLTEVPQNVRIIELNTSHVTSALPFLIKYLKKNRPHSLLTDKDRVNRIAILSKYISRSPVRLVVRIGTTVTENLRKRSAFDRSLQLFSIRHLYPLADRILVPSKGAQKDLIDIAPGLSEKISVVKSPIIDDDFHLRANSIPDHPWFKGKSCPIVLGAGELCRRKDFETLIKAFSLVLKEIDARLIILGKGKRRKKLLSLSSELGISDKIDLPGFMKNPLPFMANADCFCLTSRCEGLPVVLIEALGTGTSVVSTDCPSGPREILGGGKYGRLVKIGDVEGLRDAIIDTLKNPIAPEKLKQAVDRYTIHSGTRDYARWLLPV</sequence>
<dbReference type="Pfam" id="PF13439">
    <property type="entry name" value="Glyco_transf_4"/>
    <property type="match status" value="1"/>
</dbReference>
<dbReference type="Gene3D" id="3.40.50.2000">
    <property type="entry name" value="Glycogen Phosphorylase B"/>
    <property type="match status" value="2"/>
</dbReference>
<organism evidence="3 4">
    <name type="scientific">Dissulfuribacter thermophilus</name>
    <dbReference type="NCBI Taxonomy" id="1156395"/>
    <lineage>
        <taxon>Bacteria</taxon>
        <taxon>Pseudomonadati</taxon>
        <taxon>Thermodesulfobacteriota</taxon>
        <taxon>Dissulfuribacteria</taxon>
        <taxon>Dissulfuribacterales</taxon>
        <taxon>Dissulfuribacteraceae</taxon>
        <taxon>Dissulfuribacter</taxon>
    </lineage>
</organism>
<evidence type="ECO:0000313" key="3">
    <source>
        <dbReference type="EMBL" id="OCC15025.1"/>
    </source>
</evidence>
<dbReference type="PANTHER" id="PTHR12526:SF630">
    <property type="entry name" value="GLYCOSYLTRANSFERASE"/>
    <property type="match status" value="1"/>
</dbReference>